<evidence type="ECO:0000313" key="7">
    <source>
        <dbReference type="Proteomes" id="UP000749559"/>
    </source>
</evidence>
<protein>
    <submittedName>
        <fullName evidence="6">Uncharacterized protein</fullName>
    </submittedName>
</protein>
<evidence type="ECO:0000256" key="3">
    <source>
        <dbReference type="SAM" id="MobiDB-lite"/>
    </source>
</evidence>
<dbReference type="SMART" id="SM00192">
    <property type="entry name" value="LDLa"/>
    <property type="match status" value="1"/>
</dbReference>
<dbReference type="PROSITE" id="PS01180">
    <property type="entry name" value="CUB"/>
    <property type="match status" value="1"/>
</dbReference>
<dbReference type="PROSITE" id="PS01209">
    <property type="entry name" value="LDLRA_1"/>
    <property type="match status" value="1"/>
</dbReference>
<keyword evidence="7" id="KW-1185">Reference proteome</keyword>
<dbReference type="InterPro" id="IPR000859">
    <property type="entry name" value="CUB_dom"/>
</dbReference>
<dbReference type="CDD" id="cd00112">
    <property type="entry name" value="LDLa"/>
    <property type="match status" value="1"/>
</dbReference>
<organism evidence="6 7">
    <name type="scientific">Owenia fusiformis</name>
    <name type="common">Polychaete worm</name>
    <dbReference type="NCBI Taxonomy" id="6347"/>
    <lineage>
        <taxon>Eukaryota</taxon>
        <taxon>Metazoa</taxon>
        <taxon>Spiralia</taxon>
        <taxon>Lophotrochozoa</taxon>
        <taxon>Annelida</taxon>
        <taxon>Polychaeta</taxon>
        <taxon>Sedentaria</taxon>
        <taxon>Canalipalpata</taxon>
        <taxon>Sabellida</taxon>
        <taxon>Oweniida</taxon>
        <taxon>Oweniidae</taxon>
        <taxon>Owenia</taxon>
    </lineage>
</organism>
<name>A0A8J1TW54_OWEFU</name>
<dbReference type="Pfam" id="PF00057">
    <property type="entry name" value="Ldl_recept_a"/>
    <property type="match status" value="1"/>
</dbReference>
<accession>A0A8J1TW54</accession>
<feature type="signal peptide" evidence="5">
    <location>
        <begin position="1"/>
        <end position="27"/>
    </location>
</feature>
<dbReference type="PROSITE" id="PS50068">
    <property type="entry name" value="LDLRA_2"/>
    <property type="match status" value="1"/>
</dbReference>
<keyword evidence="4" id="KW-1133">Transmembrane helix</keyword>
<keyword evidence="5" id="KW-0732">Signal</keyword>
<feature type="region of interest" description="Disordered" evidence="3">
    <location>
        <begin position="317"/>
        <end position="338"/>
    </location>
</feature>
<dbReference type="PANTHER" id="PTHR24652:SF69">
    <property type="entry name" value="CUB DOMAIN-CONTAINING PROTEIN"/>
    <property type="match status" value="1"/>
</dbReference>
<comment type="caution">
    <text evidence="6">The sequence shown here is derived from an EMBL/GenBank/DDBJ whole genome shotgun (WGS) entry which is preliminary data.</text>
</comment>
<dbReference type="OrthoDB" id="6514358at2759"/>
<proteinExistence type="predicted"/>
<dbReference type="InterPro" id="IPR002172">
    <property type="entry name" value="LDrepeatLR_classA_rpt"/>
</dbReference>
<dbReference type="Gene3D" id="4.10.400.10">
    <property type="entry name" value="Low-density Lipoprotein Receptor"/>
    <property type="match status" value="1"/>
</dbReference>
<keyword evidence="4" id="KW-0812">Transmembrane</keyword>
<evidence type="ECO:0000256" key="2">
    <source>
        <dbReference type="PROSITE-ProRule" id="PRU00124"/>
    </source>
</evidence>
<feature type="disulfide bond" evidence="2">
    <location>
        <begin position="180"/>
        <end position="195"/>
    </location>
</feature>
<evidence type="ECO:0000256" key="1">
    <source>
        <dbReference type="ARBA" id="ARBA00023157"/>
    </source>
</evidence>
<feature type="chain" id="PRO_5043792621" evidence="5">
    <location>
        <begin position="28"/>
        <end position="338"/>
    </location>
</feature>
<gene>
    <name evidence="6" type="ORF">OFUS_LOCUS6238</name>
</gene>
<keyword evidence="1 2" id="KW-1015">Disulfide bond</keyword>
<dbReference type="PANTHER" id="PTHR24652">
    <property type="entry name" value="LOW-DENSITY LIPOPROTEIN RECEPTOR CLASS A DOMAIN-CONTAINING PROTEIN 2"/>
    <property type="match status" value="1"/>
</dbReference>
<keyword evidence="4" id="KW-0472">Membrane</keyword>
<dbReference type="SUPFAM" id="SSF49854">
    <property type="entry name" value="Spermadhesin, CUB domain"/>
    <property type="match status" value="1"/>
</dbReference>
<dbReference type="Gene3D" id="2.60.120.290">
    <property type="entry name" value="Spermadhesin, CUB domain"/>
    <property type="match status" value="1"/>
</dbReference>
<dbReference type="SMART" id="SM00042">
    <property type="entry name" value="CUB"/>
    <property type="match status" value="1"/>
</dbReference>
<dbReference type="CDD" id="cd00041">
    <property type="entry name" value="CUB"/>
    <property type="match status" value="1"/>
</dbReference>
<comment type="caution">
    <text evidence="2">Lacks conserved residue(s) required for the propagation of feature annotation.</text>
</comment>
<feature type="transmembrane region" description="Helical" evidence="4">
    <location>
        <begin position="210"/>
        <end position="232"/>
    </location>
</feature>
<sequence length="338" mass="38012">MAKRETVQQCLIIYVYVLLRLIREICCEDLHTDYMTLVCNSAIGGINSGRLETSTSITYDNEMDCATRINIAATTKMYLQFKRFELEEKLLGKCVDGLDVYDGPLSPANRLTPETLCDTVKEPFNFTTSGPNATIKFFSDSNAVFKGFEIVYIAFSNPPCGADYFACGHGEFCVPADLECDDYDQCGDGSDEALCTEEDIIEKENRIIDYGIMVGVIIAVLLLILILIYVAYRLYQYYALQKLLRSQPKSLRRGHFDWIYPITVKYSKYHTRVKKSKIETVSTEQEVTTVTETTTEHAQERPLSALSHGMTDYGINGSPTDGTNRQPRLTKANVVAST</sequence>
<dbReference type="InterPro" id="IPR042333">
    <property type="entry name" value="LRAD2/Mig-13-like"/>
</dbReference>
<dbReference type="SUPFAM" id="SSF57424">
    <property type="entry name" value="LDL receptor-like module"/>
    <property type="match status" value="1"/>
</dbReference>
<dbReference type="InterPro" id="IPR036055">
    <property type="entry name" value="LDL_receptor-like_sf"/>
</dbReference>
<evidence type="ECO:0000256" key="5">
    <source>
        <dbReference type="SAM" id="SignalP"/>
    </source>
</evidence>
<evidence type="ECO:0000313" key="6">
    <source>
        <dbReference type="EMBL" id="CAH1779428.1"/>
    </source>
</evidence>
<dbReference type="Pfam" id="PF00431">
    <property type="entry name" value="CUB"/>
    <property type="match status" value="1"/>
</dbReference>
<dbReference type="InterPro" id="IPR023415">
    <property type="entry name" value="LDLR_class-A_CS"/>
</dbReference>
<dbReference type="EMBL" id="CAIIXF020000003">
    <property type="protein sequence ID" value="CAH1779428.1"/>
    <property type="molecule type" value="Genomic_DNA"/>
</dbReference>
<reference evidence="6" key="1">
    <citation type="submission" date="2022-03" db="EMBL/GenBank/DDBJ databases">
        <authorList>
            <person name="Martin C."/>
        </authorList>
    </citation>
    <scope>NUCLEOTIDE SEQUENCE</scope>
</reference>
<dbReference type="InterPro" id="IPR035914">
    <property type="entry name" value="Sperma_CUB_dom_sf"/>
</dbReference>
<dbReference type="AlphaFoldDB" id="A0A8J1TW54"/>
<dbReference type="Proteomes" id="UP000749559">
    <property type="component" value="Unassembled WGS sequence"/>
</dbReference>
<evidence type="ECO:0000256" key="4">
    <source>
        <dbReference type="SAM" id="Phobius"/>
    </source>
</evidence>
<feature type="compositionally biased region" description="Polar residues" evidence="3">
    <location>
        <begin position="317"/>
        <end position="327"/>
    </location>
</feature>